<feature type="region of interest" description="Disordered" evidence="1">
    <location>
        <begin position="1"/>
        <end position="34"/>
    </location>
</feature>
<feature type="region of interest" description="Disordered" evidence="1">
    <location>
        <begin position="339"/>
        <end position="358"/>
    </location>
</feature>
<dbReference type="EMBL" id="JAWDGP010007638">
    <property type="protein sequence ID" value="KAK3710351.1"/>
    <property type="molecule type" value="Genomic_DNA"/>
</dbReference>
<organism evidence="2 3">
    <name type="scientific">Elysia crispata</name>
    <name type="common">lettuce slug</name>
    <dbReference type="NCBI Taxonomy" id="231223"/>
    <lineage>
        <taxon>Eukaryota</taxon>
        <taxon>Metazoa</taxon>
        <taxon>Spiralia</taxon>
        <taxon>Lophotrochozoa</taxon>
        <taxon>Mollusca</taxon>
        <taxon>Gastropoda</taxon>
        <taxon>Heterobranchia</taxon>
        <taxon>Euthyneura</taxon>
        <taxon>Panpulmonata</taxon>
        <taxon>Sacoglossa</taxon>
        <taxon>Placobranchoidea</taxon>
        <taxon>Plakobranchidae</taxon>
        <taxon>Elysia</taxon>
    </lineage>
</organism>
<keyword evidence="3" id="KW-1185">Reference proteome</keyword>
<evidence type="ECO:0000256" key="1">
    <source>
        <dbReference type="SAM" id="MobiDB-lite"/>
    </source>
</evidence>
<accession>A0AAE1CLM4</accession>
<proteinExistence type="predicted"/>
<protein>
    <submittedName>
        <fullName evidence="2">Uncharacterized protein</fullName>
    </submittedName>
</protein>
<feature type="compositionally biased region" description="Polar residues" evidence="1">
    <location>
        <begin position="469"/>
        <end position="479"/>
    </location>
</feature>
<reference evidence="2" key="1">
    <citation type="journal article" date="2023" name="G3 (Bethesda)">
        <title>A reference genome for the long-term kleptoplast-retaining sea slug Elysia crispata morphotype clarki.</title>
        <authorList>
            <person name="Eastman K.E."/>
            <person name="Pendleton A.L."/>
            <person name="Shaikh M.A."/>
            <person name="Suttiyut T."/>
            <person name="Ogas R."/>
            <person name="Tomko P."/>
            <person name="Gavelis G."/>
            <person name="Widhalm J.R."/>
            <person name="Wisecaver J.H."/>
        </authorList>
    </citation>
    <scope>NUCLEOTIDE SEQUENCE</scope>
    <source>
        <strain evidence="2">ECLA1</strain>
    </source>
</reference>
<sequence length="549" mass="58728">MADFEFDASDLPDVDVARDDADDDTPLDDFTHVDDGTPLDDFTHVDAAAGGDAETSFITPAGVRRAADAEGLSLEQQVLATAVNAYYDALAEQGITPSLGRDINNFELDGDGRLRLKAHPDINIVNTRTGRPNSFGYIAGNWKGGGEIVKQELSFSDWKPGAGKQKLPPKAAAALSNANQQLGKGASNIETVPLRDLGQGASDAIATAEKIITVLTRKGLTPREILGMCRALERKEENVPRRSRAAPYLSASKRWSDSKLAEYGLMLVRVLGGQNHSRHVRDTGRRRDRTATYSGSGSADDVSGGNGSGSLTSTEVYCVSPAMSGERNKQCLADVHQSLKPPTRRAPRPPLRPAPILSKADSPVANMMVCHSPVAPPRRQKIRKMNGGKQHPACPSLYDNVLDQDTAGSVTPTDVGCDGSKASFSKTALIDATATNNNIIINQKQSGRNGSAEHNDCDPTNVLKDNNGEDTYTKPQEATNGKGDILKAGEEYKSEVDAESESETETSGSGESLGDVSDTLSEGEETYTSINELNEALHNLQQQIRDLPS</sequence>
<feature type="region of interest" description="Disordered" evidence="1">
    <location>
        <begin position="444"/>
        <end position="525"/>
    </location>
</feature>
<dbReference type="Proteomes" id="UP001283361">
    <property type="component" value="Unassembled WGS sequence"/>
</dbReference>
<evidence type="ECO:0000313" key="3">
    <source>
        <dbReference type="Proteomes" id="UP001283361"/>
    </source>
</evidence>
<dbReference type="AlphaFoldDB" id="A0AAE1CLM4"/>
<comment type="caution">
    <text evidence="2">The sequence shown here is derived from an EMBL/GenBank/DDBJ whole genome shotgun (WGS) entry which is preliminary data.</text>
</comment>
<name>A0AAE1CLM4_9GAST</name>
<evidence type="ECO:0000313" key="2">
    <source>
        <dbReference type="EMBL" id="KAK3710351.1"/>
    </source>
</evidence>
<feature type="compositionally biased region" description="Low complexity" evidence="1">
    <location>
        <begin position="294"/>
        <end position="308"/>
    </location>
</feature>
<feature type="compositionally biased region" description="Basic and acidic residues" evidence="1">
    <location>
        <begin position="484"/>
        <end position="496"/>
    </location>
</feature>
<feature type="compositionally biased region" description="Acidic residues" evidence="1">
    <location>
        <begin position="1"/>
        <end position="13"/>
    </location>
</feature>
<feature type="region of interest" description="Disordered" evidence="1">
    <location>
        <begin position="276"/>
        <end position="308"/>
    </location>
</feature>
<gene>
    <name evidence="2" type="ORF">RRG08_010875</name>
</gene>